<dbReference type="PANTHER" id="PTHR24567:SF74">
    <property type="entry name" value="HTH-TYPE TRANSCRIPTIONAL REGULATOR ARCR"/>
    <property type="match status" value="1"/>
</dbReference>
<keyword evidence="3" id="KW-0804">Transcription</keyword>
<evidence type="ECO:0000313" key="7">
    <source>
        <dbReference type="Proteomes" id="UP001596157"/>
    </source>
</evidence>
<dbReference type="InterPro" id="IPR000595">
    <property type="entry name" value="cNMP-bd_dom"/>
</dbReference>
<dbReference type="SUPFAM" id="SSF51206">
    <property type="entry name" value="cAMP-binding domain-like"/>
    <property type="match status" value="1"/>
</dbReference>
<dbReference type="Pfam" id="PF00027">
    <property type="entry name" value="cNMP_binding"/>
    <property type="match status" value="1"/>
</dbReference>
<dbReference type="PROSITE" id="PS51063">
    <property type="entry name" value="HTH_CRP_2"/>
    <property type="match status" value="1"/>
</dbReference>
<feature type="domain" description="HTH crp-type" evidence="5">
    <location>
        <begin position="146"/>
        <end position="219"/>
    </location>
</feature>
<accession>A0ABW0ET18</accession>
<organism evidence="6 7">
    <name type="scientific">Actinokineospora guangxiensis</name>
    <dbReference type="NCBI Taxonomy" id="1490288"/>
    <lineage>
        <taxon>Bacteria</taxon>
        <taxon>Bacillati</taxon>
        <taxon>Actinomycetota</taxon>
        <taxon>Actinomycetes</taxon>
        <taxon>Pseudonocardiales</taxon>
        <taxon>Pseudonocardiaceae</taxon>
        <taxon>Actinokineospora</taxon>
    </lineage>
</organism>
<evidence type="ECO:0000259" key="5">
    <source>
        <dbReference type="PROSITE" id="PS51063"/>
    </source>
</evidence>
<dbReference type="CDD" id="cd00038">
    <property type="entry name" value="CAP_ED"/>
    <property type="match status" value="1"/>
</dbReference>
<dbReference type="SUPFAM" id="SSF46785">
    <property type="entry name" value="Winged helix' DNA-binding domain"/>
    <property type="match status" value="1"/>
</dbReference>
<evidence type="ECO:0000259" key="4">
    <source>
        <dbReference type="PROSITE" id="PS50042"/>
    </source>
</evidence>
<gene>
    <name evidence="6" type="ORF">ACFPM7_16435</name>
</gene>
<comment type="caution">
    <text evidence="6">The sequence shown here is derived from an EMBL/GenBank/DDBJ whole genome shotgun (WGS) entry which is preliminary data.</text>
</comment>
<dbReference type="SMART" id="SM00100">
    <property type="entry name" value="cNMP"/>
    <property type="match status" value="1"/>
</dbReference>
<evidence type="ECO:0000256" key="1">
    <source>
        <dbReference type="ARBA" id="ARBA00023015"/>
    </source>
</evidence>
<keyword evidence="7" id="KW-1185">Reference proteome</keyword>
<dbReference type="PROSITE" id="PS50042">
    <property type="entry name" value="CNMP_BINDING_3"/>
    <property type="match status" value="1"/>
</dbReference>
<dbReference type="Gene3D" id="2.60.120.10">
    <property type="entry name" value="Jelly Rolls"/>
    <property type="match status" value="1"/>
</dbReference>
<dbReference type="Proteomes" id="UP001596157">
    <property type="component" value="Unassembled WGS sequence"/>
</dbReference>
<sequence length="235" mass="25104">MDDRAVPVAGSLLAFLDAEQVRALLSSGVERAYGPNEVLVREGDPTDHVQVLRAGWVRVSTTVEDGGEILYALRGPGDVIGEMAALLGWPRTASVRTIEPVRVTQFSGAGFARAVRERPEVSLAVIKALAHRLREAEAARVDIATLEVSDRVVGCLFHLARDHGVSADGKVSVELPLTQQDIADHIGASLRAVARAIAVLRDRGVVHTSRKRITVARPAVLAALARSMPSGTHQP</sequence>
<reference evidence="7" key="1">
    <citation type="journal article" date="2019" name="Int. J. Syst. Evol. Microbiol.">
        <title>The Global Catalogue of Microorganisms (GCM) 10K type strain sequencing project: providing services to taxonomists for standard genome sequencing and annotation.</title>
        <authorList>
            <consortium name="The Broad Institute Genomics Platform"/>
            <consortium name="The Broad Institute Genome Sequencing Center for Infectious Disease"/>
            <person name="Wu L."/>
            <person name="Ma J."/>
        </authorList>
    </citation>
    <scope>NUCLEOTIDE SEQUENCE [LARGE SCALE GENOMIC DNA]</scope>
    <source>
        <strain evidence="7">CCUG 59778</strain>
    </source>
</reference>
<proteinExistence type="predicted"/>
<keyword evidence="1" id="KW-0805">Transcription regulation</keyword>
<dbReference type="InterPro" id="IPR036390">
    <property type="entry name" value="WH_DNA-bd_sf"/>
</dbReference>
<feature type="domain" description="Cyclic nucleotide-binding" evidence="4">
    <location>
        <begin position="12"/>
        <end position="132"/>
    </location>
</feature>
<protein>
    <submittedName>
        <fullName evidence="6">Crp/Fnr family transcriptional regulator</fullName>
    </submittedName>
</protein>
<name>A0ABW0ET18_9PSEU</name>
<dbReference type="EMBL" id="JBHSKF010000007">
    <property type="protein sequence ID" value="MFC5288650.1"/>
    <property type="molecule type" value="Genomic_DNA"/>
</dbReference>
<evidence type="ECO:0000256" key="2">
    <source>
        <dbReference type="ARBA" id="ARBA00023125"/>
    </source>
</evidence>
<evidence type="ECO:0000256" key="3">
    <source>
        <dbReference type="ARBA" id="ARBA00023163"/>
    </source>
</evidence>
<dbReference type="PANTHER" id="PTHR24567">
    <property type="entry name" value="CRP FAMILY TRANSCRIPTIONAL REGULATORY PROTEIN"/>
    <property type="match status" value="1"/>
</dbReference>
<evidence type="ECO:0000313" key="6">
    <source>
        <dbReference type="EMBL" id="MFC5288650.1"/>
    </source>
</evidence>
<dbReference type="Pfam" id="PF13545">
    <property type="entry name" value="HTH_Crp_2"/>
    <property type="match status" value="1"/>
</dbReference>
<dbReference type="Gene3D" id="1.10.10.10">
    <property type="entry name" value="Winged helix-like DNA-binding domain superfamily/Winged helix DNA-binding domain"/>
    <property type="match status" value="1"/>
</dbReference>
<dbReference type="PRINTS" id="PR00034">
    <property type="entry name" value="HTHCRP"/>
</dbReference>
<dbReference type="InterPro" id="IPR012318">
    <property type="entry name" value="HTH_CRP"/>
</dbReference>
<dbReference type="InterPro" id="IPR014710">
    <property type="entry name" value="RmlC-like_jellyroll"/>
</dbReference>
<dbReference type="InterPro" id="IPR050397">
    <property type="entry name" value="Env_Response_Regulators"/>
</dbReference>
<dbReference type="SMART" id="SM00419">
    <property type="entry name" value="HTH_CRP"/>
    <property type="match status" value="1"/>
</dbReference>
<dbReference type="InterPro" id="IPR036388">
    <property type="entry name" value="WH-like_DNA-bd_sf"/>
</dbReference>
<dbReference type="InterPro" id="IPR018490">
    <property type="entry name" value="cNMP-bd_dom_sf"/>
</dbReference>
<dbReference type="RefSeq" id="WP_378248495.1">
    <property type="nucleotide sequence ID" value="NZ_JBHSKF010000007.1"/>
</dbReference>
<keyword evidence="2" id="KW-0238">DNA-binding</keyword>